<evidence type="ECO:0000313" key="2">
    <source>
        <dbReference type="EMBL" id="GIH83180.1"/>
    </source>
</evidence>
<organism evidence="2 3">
    <name type="scientific">Planobispora rosea</name>
    <dbReference type="NCBI Taxonomy" id="35762"/>
    <lineage>
        <taxon>Bacteria</taxon>
        <taxon>Bacillati</taxon>
        <taxon>Actinomycetota</taxon>
        <taxon>Actinomycetes</taxon>
        <taxon>Streptosporangiales</taxon>
        <taxon>Streptosporangiaceae</taxon>
        <taxon>Planobispora</taxon>
    </lineage>
</organism>
<dbReference type="InterPro" id="IPR042100">
    <property type="entry name" value="Bug_dom1"/>
</dbReference>
<dbReference type="SUPFAM" id="SSF53850">
    <property type="entry name" value="Periplasmic binding protein-like II"/>
    <property type="match status" value="1"/>
</dbReference>
<comment type="caution">
    <text evidence="2">The sequence shown here is derived from an EMBL/GenBank/DDBJ whole genome shotgun (WGS) entry which is preliminary data.</text>
</comment>
<comment type="similarity">
    <text evidence="1">Belongs to the UPF0065 (bug) family.</text>
</comment>
<dbReference type="EMBL" id="BOOI01000012">
    <property type="protein sequence ID" value="GIH83180.1"/>
    <property type="molecule type" value="Genomic_DNA"/>
</dbReference>
<dbReference type="OrthoDB" id="9780943at2"/>
<dbReference type="Gene3D" id="3.40.190.150">
    <property type="entry name" value="Bordetella uptake gene, domain 1"/>
    <property type="match status" value="1"/>
</dbReference>
<name>A0A8J3WBI3_PLARO</name>
<evidence type="ECO:0000256" key="1">
    <source>
        <dbReference type="ARBA" id="ARBA00006987"/>
    </source>
</evidence>
<sequence>MRRRTFLALSAGITGIAGITAAATGCALIGGAGVPRAGRLSIVAPAARGQRWDRTARAVAEVVTGDGLAAAAQVGNRPQEAGLAALHSLAAPRAPFAREGRLLVAGAPLVAAAEMAGDAPVAEAVTPLARLVGDWAALVVPAGSPLRSFEDFAAALRRDPSGPVAGGGTVGGCGHVLYGMIGKCLGLDVRLLNYAGYPEEADAAEALHGGRLAALVGPVRSFATGIATGGLRPLAVSAAARIDGIDAPTLMELGIRLEYSDWCGVFGPRGMGAEDYDAAVALCDRLDASPRWRALCAREGWDRVYLSGNDFRRWLGTETRRTREALYELGLLRAADTNCGVGCAARP</sequence>
<dbReference type="RefSeq" id="WP_068924364.1">
    <property type="nucleotide sequence ID" value="NZ_BMQP01000013.1"/>
</dbReference>
<dbReference type="Gene3D" id="3.40.190.10">
    <property type="entry name" value="Periplasmic binding protein-like II"/>
    <property type="match status" value="1"/>
</dbReference>
<dbReference type="Proteomes" id="UP000655044">
    <property type="component" value="Unassembled WGS sequence"/>
</dbReference>
<dbReference type="PROSITE" id="PS51257">
    <property type="entry name" value="PROKAR_LIPOPROTEIN"/>
    <property type="match status" value="1"/>
</dbReference>
<keyword evidence="3" id="KW-1185">Reference proteome</keyword>
<proteinExistence type="inferred from homology"/>
<accession>A0A8J3WBI3</accession>
<gene>
    <name evidence="2" type="ORF">Pro02_15880</name>
</gene>
<dbReference type="PIRSF" id="PIRSF017082">
    <property type="entry name" value="YflP"/>
    <property type="match status" value="1"/>
</dbReference>
<dbReference type="PANTHER" id="PTHR42928:SF3">
    <property type="entry name" value="UPF0065 PROTEIN YFLP"/>
    <property type="match status" value="1"/>
</dbReference>
<dbReference type="AlphaFoldDB" id="A0A8J3WBI3"/>
<evidence type="ECO:0000313" key="3">
    <source>
        <dbReference type="Proteomes" id="UP000655044"/>
    </source>
</evidence>
<protein>
    <submittedName>
        <fullName evidence="2">C4-dicarboxylate ABC transporter substrate-binding protein</fullName>
    </submittedName>
</protein>
<reference evidence="2" key="1">
    <citation type="submission" date="2021-01" db="EMBL/GenBank/DDBJ databases">
        <title>Whole genome shotgun sequence of Planobispora rosea NBRC 15558.</title>
        <authorList>
            <person name="Komaki H."/>
            <person name="Tamura T."/>
        </authorList>
    </citation>
    <scope>NUCLEOTIDE SEQUENCE</scope>
    <source>
        <strain evidence="2">NBRC 15558</strain>
    </source>
</reference>
<dbReference type="PANTHER" id="PTHR42928">
    <property type="entry name" value="TRICARBOXYLATE-BINDING PROTEIN"/>
    <property type="match status" value="1"/>
</dbReference>
<dbReference type="InterPro" id="IPR005064">
    <property type="entry name" value="BUG"/>
</dbReference>
<dbReference type="Pfam" id="PF03401">
    <property type="entry name" value="TctC"/>
    <property type="match status" value="1"/>
</dbReference>